<dbReference type="EMBL" id="CP001839">
    <property type="protein sequence ID" value="ADA67415.1"/>
    <property type="molecule type" value="Genomic_DNA"/>
</dbReference>
<feature type="binding site" evidence="7">
    <location>
        <position position="38"/>
    </location>
    <ligand>
        <name>AMP</name>
        <dbReference type="ChEBI" id="CHEBI:456215"/>
    </ligand>
</feature>
<sequence>MMAYLVFLGPPGAGKGTYAKRLQEITGIPHISTGDIFRDIVKKENDELGKKIKEIMERGELVPDELVNEVVKRRLSEKDCERGFILDGYPRTVAQAEFLDDFLKTQNKELTAAILFEVPEEVVVQRLTARRICPKCGRIYNLISLPPKEDELCDDCKVKLVQREDDKEETVRHRYKVYLEKTQPVIDYYDKKGILKRVDGTIGIDNVIAEVLKIIGWSDK</sequence>
<comment type="caution">
    <text evidence="7">Lacks conserved residue(s) required for the propagation of feature annotation.</text>
</comment>
<dbReference type="NCBIfam" id="NF001381">
    <property type="entry name" value="PRK00279.1-3"/>
    <property type="match status" value="1"/>
</dbReference>
<keyword evidence="1 7" id="KW-0963">Cytoplasm</keyword>
<feature type="binding site" evidence="7">
    <location>
        <position position="130"/>
    </location>
    <ligand>
        <name>ATP</name>
        <dbReference type="ChEBI" id="CHEBI:30616"/>
    </ligand>
</feature>
<keyword evidence="3 7" id="KW-0479">Metal-binding</keyword>
<proteinExistence type="inferred from homology"/>
<feature type="domain" description="Adenylate kinase active site lid" evidence="10">
    <location>
        <begin position="130"/>
        <end position="165"/>
    </location>
</feature>
<feature type="region of interest" description="LID" evidence="7">
    <location>
        <begin position="129"/>
        <end position="166"/>
    </location>
</feature>
<dbReference type="Pfam" id="PF00406">
    <property type="entry name" value="ADK"/>
    <property type="match status" value="1"/>
</dbReference>
<comment type="catalytic activity">
    <reaction evidence="7 9">
        <text>AMP + ATP = 2 ADP</text>
        <dbReference type="Rhea" id="RHEA:12973"/>
        <dbReference type="ChEBI" id="CHEBI:30616"/>
        <dbReference type="ChEBI" id="CHEBI:456215"/>
        <dbReference type="ChEBI" id="CHEBI:456216"/>
        <dbReference type="EC" id="2.7.4.3"/>
    </reaction>
</comment>
<dbReference type="GO" id="GO:0008270">
    <property type="term" value="F:zinc ion binding"/>
    <property type="evidence" value="ECO:0007669"/>
    <property type="project" value="UniProtKB-UniRule"/>
</dbReference>
<evidence type="ECO:0000256" key="7">
    <source>
        <dbReference type="HAMAP-Rule" id="MF_00235"/>
    </source>
</evidence>
<feature type="binding site" evidence="7">
    <location>
        <begin position="12"/>
        <end position="17"/>
    </location>
    <ligand>
        <name>ATP</name>
        <dbReference type="ChEBI" id="CHEBI:30616"/>
    </ligand>
</feature>
<evidence type="ECO:0000256" key="8">
    <source>
        <dbReference type="RuleBase" id="RU003330"/>
    </source>
</evidence>
<dbReference type="Proteomes" id="UP000000940">
    <property type="component" value="Chromosome"/>
</dbReference>
<feature type="binding site" evidence="7">
    <location>
        <position position="95"/>
    </location>
    <ligand>
        <name>AMP</name>
        <dbReference type="ChEBI" id="CHEBI:456215"/>
    </ligand>
</feature>
<feature type="binding site" evidence="7">
    <location>
        <position position="153"/>
    </location>
    <ligand>
        <name>Zn(2+)</name>
        <dbReference type="ChEBI" id="CHEBI:29105"/>
        <note>structural</note>
    </ligand>
</feature>
<evidence type="ECO:0000259" key="10">
    <source>
        <dbReference type="Pfam" id="PF05191"/>
    </source>
</evidence>
<keyword evidence="4 7" id="KW-0545">Nucleotide biosynthesis</keyword>
<dbReference type="HAMAP" id="MF_00235">
    <property type="entry name" value="Adenylate_kinase_Adk"/>
    <property type="match status" value="1"/>
</dbReference>
<feature type="binding site" evidence="7">
    <location>
        <begin position="60"/>
        <end position="62"/>
    </location>
    <ligand>
        <name>AMP</name>
        <dbReference type="ChEBI" id="CHEBI:456215"/>
    </ligand>
</feature>
<feature type="binding site" evidence="7">
    <location>
        <position position="136"/>
    </location>
    <ligand>
        <name>Zn(2+)</name>
        <dbReference type="ChEBI" id="CHEBI:29105"/>
        <note>structural</note>
    </ligand>
</feature>
<comment type="subcellular location">
    <subcellularLocation>
        <location evidence="7 9">Cytoplasm</location>
    </subcellularLocation>
</comment>
<dbReference type="NCBIfam" id="NF011100">
    <property type="entry name" value="PRK14527.1"/>
    <property type="match status" value="1"/>
</dbReference>
<keyword evidence="6 7" id="KW-0418">Kinase</keyword>
<dbReference type="CDD" id="cd01428">
    <property type="entry name" value="ADK"/>
    <property type="match status" value="1"/>
</dbReference>
<dbReference type="GO" id="GO:0005524">
    <property type="term" value="F:ATP binding"/>
    <property type="evidence" value="ECO:0007669"/>
    <property type="project" value="UniProtKB-UniRule"/>
</dbReference>
<comment type="domain">
    <text evidence="7">Consists of three domains, a large central CORE domain and two small peripheral domains, NMPbind and LID, which undergo movements during catalysis. The LID domain closes over the site of phosphoryl transfer upon ATP binding. Assembling and dissambling the active center during each catalytic cycle provides an effective means to prevent ATP hydrolysis. Some bacteria have evolved a zinc-coordinating structure that stabilizes the LID domain.</text>
</comment>
<accession>D2C3W1</accession>
<dbReference type="Pfam" id="PF05191">
    <property type="entry name" value="ADK_lid"/>
    <property type="match status" value="1"/>
</dbReference>
<dbReference type="GO" id="GO:0044209">
    <property type="term" value="P:AMP salvage"/>
    <property type="evidence" value="ECO:0007669"/>
    <property type="project" value="UniProtKB-UniRule"/>
</dbReference>
<keyword evidence="5 7" id="KW-0547">Nucleotide-binding</keyword>
<dbReference type="GO" id="GO:0005737">
    <property type="term" value="C:cytoplasm"/>
    <property type="evidence" value="ECO:0007669"/>
    <property type="project" value="UniProtKB-SubCell"/>
</dbReference>
<evidence type="ECO:0000256" key="5">
    <source>
        <dbReference type="ARBA" id="ARBA00022741"/>
    </source>
</evidence>
<evidence type="ECO:0000256" key="4">
    <source>
        <dbReference type="ARBA" id="ARBA00022727"/>
    </source>
</evidence>
<feature type="binding site" evidence="7">
    <location>
        <position position="174"/>
    </location>
    <ligand>
        <name>AMP</name>
        <dbReference type="ChEBI" id="CHEBI:456215"/>
    </ligand>
</feature>
<feature type="binding site" evidence="7">
    <location>
        <begin position="88"/>
        <end position="91"/>
    </location>
    <ligand>
        <name>AMP</name>
        <dbReference type="ChEBI" id="CHEBI:456215"/>
    </ligand>
</feature>
<comment type="similarity">
    <text evidence="7 8">Belongs to the adenylate kinase family.</text>
</comment>
<evidence type="ECO:0000256" key="3">
    <source>
        <dbReference type="ARBA" id="ARBA00022723"/>
    </source>
</evidence>
<dbReference type="KEGG" id="tnp:Tnap_1330"/>
<comment type="subunit">
    <text evidence="7 9">Monomer.</text>
</comment>
<organism evidence="11 12">
    <name type="scientific">Thermotoga petrophila (strain ATCC BAA-489 / DSM 13996 / JCM 10882 / RKU-10)</name>
    <name type="common">Thermotoga naphthophila</name>
    <dbReference type="NCBI Taxonomy" id="590168"/>
    <lineage>
        <taxon>Bacteria</taxon>
        <taxon>Thermotogati</taxon>
        <taxon>Thermotogota</taxon>
        <taxon>Thermotogae</taxon>
        <taxon>Thermotogales</taxon>
        <taxon>Thermotogaceae</taxon>
        <taxon>Thermotoga</taxon>
    </lineage>
</organism>
<dbReference type="PRINTS" id="PR00094">
    <property type="entry name" value="ADENYLTKNASE"/>
</dbReference>
<dbReference type="InterPro" id="IPR006259">
    <property type="entry name" value="Adenyl_kin_sub"/>
</dbReference>
<feature type="binding site" evidence="7">
    <location>
        <position position="202"/>
    </location>
    <ligand>
        <name>ATP</name>
        <dbReference type="ChEBI" id="CHEBI:30616"/>
    </ligand>
</feature>
<name>D2C3W1_THEP2</name>
<keyword evidence="12" id="KW-1185">Reference proteome</keyword>
<keyword evidence="7 9" id="KW-0067">ATP-binding</keyword>
<evidence type="ECO:0000313" key="12">
    <source>
        <dbReference type="Proteomes" id="UP000000940"/>
    </source>
</evidence>
<dbReference type="NCBIfam" id="NF001386">
    <property type="entry name" value="PRK00279.2-4"/>
    <property type="match status" value="1"/>
</dbReference>
<dbReference type="NCBIfam" id="TIGR01351">
    <property type="entry name" value="adk"/>
    <property type="match status" value="1"/>
</dbReference>
<dbReference type="UniPathway" id="UPA00588">
    <property type="reaction ID" value="UER00649"/>
</dbReference>
<feature type="binding site" evidence="7">
    <location>
        <begin position="139"/>
        <end position="140"/>
    </location>
    <ligand>
        <name>ATP</name>
        <dbReference type="ChEBI" id="CHEBI:30616"/>
    </ligand>
</feature>
<evidence type="ECO:0000256" key="6">
    <source>
        <dbReference type="ARBA" id="ARBA00022777"/>
    </source>
</evidence>
<dbReference type="EC" id="2.7.4.3" evidence="7 9"/>
<evidence type="ECO:0000313" key="11">
    <source>
        <dbReference type="EMBL" id="ADA67415.1"/>
    </source>
</evidence>
<dbReference type="InterPro" id="IPR007862">
    <property type="entry name" value="Adenylate_kinase_lid-dom"/>
</dbReference>
<dbReference type="NCBIfam" id="NF001380">
    <property type="entry name" value="PRK00279.1-2"/>
    <property type="match status" value="1"/>
</dbReference>
<gene>
    <name evidence="7" type="primary">adk</name>
    <name evidence="11" type="ordered locus">Tnap_1330</name>
</gene>
<dbReference type="HOGENOM" id="CLU_032354_1_2_0"/>
<evidence type="ECO:0000256" key="9">
    <source>
        <dbReference type="RuleBase" id="RU003331"/>
    </source>
</evidence>
<feature type="binding site" evidence="7">
    <location>
        <position position="33"/>
    </location>
    <ligand>
        <name>AMP</name>
        <dbReference type="ChEBI" id="CHEBI:456215"/>
    </ligand>
</feature>
<dbReference type="InterPro" id="IPR033690">
    <property type="entry name" value="Adenylat_kinase_CS"/>
</dbReference>
<feature type="binding site" evidence="7">
    <location>
        <position position="163"/>
    </location>
    <ligand>
        <name>AMP</name>
        <dbReference type="ChEBI" id="CHEBI:456215"/>
    </ligand>
</feature>
<evidence type="ECO:0000256" key="1">
    <source>
        <dbReference type="ARBA" id="ARBA00022490"/>
    </source>
</evidence>
<dbReference type="AlphaFoldDB" id="D2C3W1"/>
<dbReference type="InterPro" id="IPR027417">
    <property type="entry name" value="P-loop_NTPase"/>
</dbReference>
<dbReference type="GO" id="GO:0004017">
    <property type="term" value="F:AMP kinase activity"/>
    <property type="evidence" value="ECO:0007669"/>
    <property type="project" value="UniProtKB-UniRule"/>
</dbReference>
<dbReference type="FunFam" id="3.40.50.300:FF:000106">
    <property type="entry name" value="Adenylate kinase mitochondrial"/>
    <property type="match status" value="1"/>
</dbReference>
<keyword evidence="2 7" id="KW-0808">Transferase</keyword>
<dbReference type="PROSITE" id="PS00113">
    <property type="entry name" value="ADENYLATE_KINASE"/>
    <property type="match status" value="1"/>
</dbReference>
<reference evidence="11 12" key="1">
    <citation type="submission" date="2009-12" db="EMBL/GenBank/DDBJ databases">
        <title>Complete sequence of Thermotoga petrophila RKU-1.</title>
        <authorList>
            <consortium name="US DOE Joint Genome Institute"/>
            <person name="Lucas S."/>
            <person name="Copeland A."/>
            <person name="Lapidus A."/>
            <person name="Glavina del Rio T."/>
            <person name="Dalin E."/>
            <person name="Tice H."/>
            <person name="Bruce D."/>
            <person name="Goodwin L."/>
            <person name="Pitluck S."/>
            <person name="Munk A.C."/>
            <person name="Brettin T."/>
            <person name="Detter J.C."/>
            <person name="Han C."/>
            <person name="Tapia R."/>
            <person name="Larimer F."/>
            <person name="Land M."/>
            <person name="Hauser L."/>
            <person name="Kyrpides N."/>
            <person name="Mikhailova N."/>
            <person name="Nelson K.E."/>
            <person name="Gogarten J.P."/>
            <person name="Noll K.M."/>
        </authorList>
    </citation>
    <scope>NUCLEOTIDE SEQUENCE [LARGE SCALE GENOMIC DNA]</scope>
    <source>
        <strain evidence="12">ATCC BAA-489 / DSM 13996 / JCM 10882 / RKU-10</strain>
    </source>
</reference>
<dbReference type="InterPro" id="IPR000850">
    <property type="entry name" value="Adenylat/UMP-CMP_kin"/>
</dbReference>
<comment type="pathway">
    <text evidence="7">Purine metabolism; AMP biosynthesis via salvage pathway; AMP from ADP: step 1/1.</text>
</comment>
<feature type="binding site" evidence="7">
    <location>
        <position position="156"/>
    </location>
    <ligand>
        <name>Zn(2+)</name>
        <dbReference type="ChEBI" id="CHEBI:29105"/>
        <note>structural</note>
    </ligand>
</feature>
<feature type="binding site" evidence="7">
    <location>
        <position position="133"/>
    </location>
    <ligand>
        <name>Zn(2+)</name>
        <dbReference type="ChEBI" id="CHEBI:29105"/>
        <note>structural</note>
    </ligand>
</feature>
<evidence type="ECO:0000256" key="2">
    <source>
        <dbReference type="ARBA" id="ARBA00022679"/>
    </source>
</evidence>
<dbReference type="SUPFAM" id="SSF52540">
    <property type="entry name" value="P-loop containing nucleoside triphosphate hydrolases"/>
    <property type="match status" value="1"/>
</dbReference>
<dbReference type="PANTHER" id="PTHR23359">
    <property type="entry name" value="NUCLEOTIDE KINASE"/>
    <property type="match status" value="1"/>
</dbReference>
<keyword evidence="7" id="KW-0862">Zinc</keyword>
<comment type="function">
    <text evidence="7">Catalyzes the reversible transfer of the terminal phosphate group between ATP and AMP. Plays an important role in cellular energy homeostasis and in adenine nucleotide metabolism.</text>
</comment>
<protein>
    <recommendedName>
        <fullName evidence="7 9">Adenylate kinase</fullName>
        <shortName evidence="7">AK</shortName>
        <ecNumber evidence="7 9">2.7.4.3</ecNumber>
    </recommendedName>
    <alternativeName>
        <fullName evidence="7">ATP-AMP transphosphorylase</fullName>
    </alternativeName>
    <alternativeName>
        <fullName evidence="7">ATP:AMP phosphotransferase</fullName>
    </alternativeName>
    <alternativeName>
        <fullName evidence="7">Adenylate monophosphate kinase</fullName>
    </alternativeName>
</protein>
<dbReference type="RefSeq" id="WP_012896440.1">
    <property type="nucleotide sequence ID" value="NC_013642.1"/>
</dbReference>
<dbReference type="Gene3D" id="3.40.50.300">
    <property type="entry name" value="P-loop containing nucleotide triphosphate hydrolases"/>
    <property type="match status" value="1"/>
</dbReference>